<dbReference type="EMBL" id="SSOP01000386">
    <property type="protein sequence ID" value="KAB5588707.1"/>
    <property type="molecule type" value="Genomic_DNA"/>
</dbReference>
<sequence length="512" mass="57313">MYVSNIFSSQYFHLLFIYANMPKDSGSKSKASKLKESEASRAEKRNRTNQHKAAKVSALAKVQVADLESDSEESNNEAADNNNEPVRTQNAPKEVDKEIPRAYRSNCNHYAHIPNKDGVYTRWSVLEKPLAKDAGKNWNIREHMGLDGDEDARNLYNDIVSFIRNHTQAETQDMVKPQWKDISSAIKERVNIKALNRFGYLLRFKHNWATEEIMRRNLRNTRDTKSRINKAGGHSRWKEQERTKREARKSKAGTTTQADSAPQAPGPSQVVPQPTQKPAEACNTEKGSKPTEPATKAKEKGDENTKEQVNEKGKKRALPPPESDHEDLEGTHQPKTSIKTKRRRIDDSSDQEEDVPLPDHSEPTPNDALDDQMEALKRQMEALKAKKLALLPPSPPQSEDSSTHFVKPKPRPKAILPPPPAPNSTSAMPRTSPPRPVPTTLPPTPEPSIPEPTEVGPSHAPSPSTQLKGKKATRPKKTATTRKLKEELIEAAEVESSSSVAPSTRRSMRQRN</sequence>
<dbReference type="OrthoDB" id="2755069at2759"/>
<keyword evidence="3" id="KW-1185">Reference proteome</keyword>
<feature type="compositionally biased region" description="Basic and acidic residues" evidence="1">
    <location>
        <begin position="33"/>
        <end position="46"/>
    </location>
</feature>
<name>A0A5N5QBE0_9AGAM</name>
<protein>
    <submittedName>
        <fullName evidence="2">Uncharacterized protein</fullName>
    </submittedName>
</protein>
<feature type="region of interest" description="Disordered" evidence="1">
    <location>
        <begin position="24"/>
        <end position="95"/>
    </location>
</feature>
<proteinExistence type="predicted"/>
<gene>
    <name evidence="2" type="ORF">CTheo_7851</name>
</gene>
<feature type="compositionally biased region" description="Basic and acidic residues" evidence="1">
    <location>
        <begin position="374"/>
        <end position="384"/>
    </location>
</feature>
<feature type="compositionally biased region" description="Basic residues" evidence="1">
    <location>
        <begin position="468"/>
        <end position="482"/>
    </location>
</feature>
<evidence type="ECO:0000313" key="3">
    <source>
        <dbReference type="Proteomes" id="UP000383932"/>
    </source>
</evidence>
<evidence type="ECO:0000313" key="2">
    <source>
        <dbReference type="EMBL" id="KAB5588707.1"/>
    </source>
</evidence>
<feature type="compositionally biased region" description="Pro residues" evidence="1">
    <location>
        <begin position="431"/>
        <end position="450"/>
    </location>
</feature>
<accession>A0A5N5QBE0</accession>
<feature type="region of interest" description="Disordered" evidence="1">
    <location>
        <begin position="222"/>
        <end position="512"/>
    </location>
</feature>
<comment type="caution">
    <text evidence="2">The sequence shown here is derived from an EMBL/GenBank/DDBJ whole genome shotgun (WGS) entry which is preliminary data.</text>
</comment>
<reference evidence="2 3" key="1">
    <citation type="journal article" date="2019" name="Fungal Biol. Biotechnol.">
        <title>Draft genome sequence of fastidious pathogen Ceratobasidium theobromae, which causes vascular-streak dieback in Theobroma cacao.</title>
        <authorList>
            <person name="Ali S.S."/>
            <person name="Asman A."/>
            <person name="Shao J."/>
            <person name="Firmansyah A.P."/>
            <person name="Susilo A.W."/>
            <person name="Rosmana A."/>
            <person name="McMahon P."/>
            <person name="Junaid M."/>
            <person name="Guest D."/>
            <person name="Kheng T.Y."/>
            <person name="Meinhardt L.W."/>
            <person name="Bailey B.A."/>
        </authorList>
    </citation>
    <scope>NUCLEOTIDE SEQUENCE [LARGE SCALE GENOMIC DNA]</scope>
    <source>
        <strain evidence="2 3">CT2</strain>
    </source>
</reference>
<dbReference type="AlphaFoldDB" id="A0A5N5QBE0"/>
<dbReference type="Proteomes" id="UP000383932">
    <property type="component" value="Unassembled WGS sequence"/>
</dbReference>
<organism evidence="2 3">
    <name type="scientific">Ceratobasidium theobromae</name>
    <dbReference type="NCBI Taxonomy" id="1582974"/>
    <lineage>
        <taxon>Eukaryota</taxon>
        <taxon>Fungi</taxon>
        <taxon>Dikarya</taxon>
        <taxon>Basidiomycota</taxon>
        <taxon>Agaricomycotina</taxon>
        <taxon>Agaricomycetes</taxon>
        <taxon>Cantharellales</taxon>
        <taxon>Ceratobasidiaceae</taxon>
        <taxon>Ceratobasidium</taxon>
    </lineage>
</organism>
<feature type="compositionally biased region" description="Basic and acidic residues" evidence="1">
    <location>
        <begin position="295"/>
        <end position="312"/>
    </location>
</feature>
<evidence type="ECO:0000256" key="1">
    <source>
        <dbReference type="SAM" id="MobiDB-lite"/>
    </source>
</evidence>